<feature type="transmembrane region" description="Helical" evidence="1">
    <location>
        <begin position="102"/>
        <end position="121"/>
    </location>
</feature>
<name>A0AA39PJK8_9AGAR</name>
<sequence length="125" mass="14488">MTAKSDHFSAPNIAVMTLILFIWSHDCHHWDLLALLVDSDHHFYLYHDDSVELNGDNMQVFDASQRFTWQRTHSTDALSLLGVDVVTWQQVFMVFNNSHMQFATHILMLDLGLVLLSGWYTKGKH</sequence>
<feature type="transmembrane region" description="Helical" evidence="1">
    <location>
        <begin position="7"/>
        <end position="25"/>
    </location>
</feature>
<dbReference type="AlphaFoldDB" id="A0AA39PJK8"/>
<proteinExistence type="predicted"/>
<keyword evidence="1" id="KW-0812">Transmembrane</keyword>
<evidence type="ECO:0000313" key="3">
    <source>
        <dbReference type="Proteomes" id="UP001175228"/>
    </source>
</evidence>
<keyword evidence="3" id="KW-1185">Reference proteome</keyword>
<accession>A0AA39PJK8</accession>
<protein>
    <submittedName>
        <fullName evidence="2">Uncharacterized protein</fullName>
    </submittedName>
</protein>
<comment type="caution">
    <text evidence="2">The sequence shown here is derived from an EMBL/GenBank/DDBJ whole genome shotgun (WGS) entry which is preliminary data.</text>
</comment>
<keyword evidence="1" id="KW-1133">Transmembrane helix</keyword>
<reference evidence="2" key="1">
    <citation type="submission" date="2023-06" db="EMBL/GenBank/DDBJ databases">
        <authorList>
            <consortium name="Lawrence Berkeley National Laboratory"/>
            <person name="Ahrendt S."/>
            <person name="Sahu N."/>
            <person name="Indic B."/>
            <person name="Wong-Bajracharya J."/>
            <person name="Merenyi Z."/>
            <person name="Ke H.-M."/>
            <person name="Monk M."/>
            <person name="Kocsube S."/>
            <person name="Drula E."/>
            <person name="Lipzen A."/>
            <person name="Balint B."/>
            <person name="Henrissat B."/>
            <person name="Andreopoulos B."/>
            <person name="Martin F.M."/>
            <person name="Harder C.B."/>
            <person name="Rigling D."/>
            <person name="Ford K.L."/>
            <person name="Foster G.D."/>
            <person name="Pangilinan J."/>
            <person name="Papanicolaou A."/>
            <person name="Barry K."/>
            <person name="LaButti K."/>
            <person name="Viragh M."/>
            <person name="Koriabine M."/>
            <person name="Yan M."/>
            <person name="Riley R."/>
            <person name="Champramary S."/>
            <person name="Plett K.L."/>
            <person name="Tsai I.J."/>
            <person name="Slot J."/>
            <person name="Sipos G."/>
            <person name="Plett J."/>
            <person name="Nagy L.G."/>
            <person name="Grigoriev I.V."/>
        </authorList>
    </citation>
    <scope>NUCLEOTIDE SEQUENCE</scope>
    <source>
        <strain evidence="2">HWK02</strain>
    </source>
</reference>
<gene>
    <name evidence="2" type="ORF">EDD18DRAFT_1360934</name>
</gene>
<dbReference type="Proteomes" id="UP001175228">
    <property type="component" value="Unassembled WGS sequence"/>
</dbReference>
<keyword evidence="1" id="KW-0472">Membrane</keyword>
<dbReference type="EMBL" id="JAUEPU010000050">
    <property type="protein sequence ID" value="KAK0485482.1"/>
    <property type="molecule type" value="Genomic_DNA"/>
</dbReference>
<evidence type="ECO:0000256" key="1">
    <source>
        <dbReference type="SAM" id="Phobius"/>
    </source>
</evidence>
<organism evidence="2 3">
    <name type="scientific">Armillaria luteobubalina</name>
    <dbReference type="NCBI Taxonomy" id="153913"/>
    <lineage>
        <taxon>Eukaryota</taxon>
        <taxon>Fungi</taxon>
        <taxon>Dikarya</taxon>
        <taxon>Basidiomycota</taxon>
        <taxon>Agaricomycotina</taxon>
        <taxon>Agaricomycetes</taxon>
        <taxon>Agaricomycetidae</taxon>
        <taxon>Agaricales</taxon>
        <taxon>Marasmiineae</taxon>
        <taxon>Physalacriaceae</taxon>
        <taxon>Armillaria</taxon>
    </lineage>
</organism>
<evidence type="ECO:0000313" key="2">
    <source>
        <dbReference type="EMBL" id="KAK0485482.1"/>
    </source>
</evidence>